<sequence length="225" mass="25957">HLPAELRAVCNLDTLKLESGTFVEEDLRQYASDILWSMKTTDGDDGYIHVLIEHQSSDDKMMAFRQMRYAIAAMQRHLEAGHGRLPLVIPLQFYHGERSPYPHSTNWLDCFSNPEVAGKIYTNPFPLVDVTVIDDDDIMCHRRMAALTLLMKHIRQRDLMELLDKLPLLMVEMVSDEQVRVLIHYMVNAGDSPSPEFMRALAARLPQHEDKLMTIAERLEQKGRE</sequence>
<gene>
    <name evidence="3" type="ORF">G8404_005138</name>
</gene>
<dbReference type="PANTHER" id="PTHR34611:SF2">
    <property type="entry name" value="INACTIVE RECOMBINATION-PROMOTING NUCLEASE-LIKE PROTEIN RPNE-RELATED"/>
    <property type="match status" value="1"/>
</dbReference>
<reference evidence="3" key="1">
    <citation type="journal article" date="2018" name="Genome Biol.">
        <title>SKESA: strategic k-mer extension for scrupulous assemblies.</title>
        <authorList>
            <person name="Souvorov A."/>
            <person name="Agarwala R."/>
            <person name="Lipman D.J."/>
        </authorList>
    </citation>
    <scope>NUCLEOTIDE SEQUENCE</scope>
    <source>
        <strain evidence="3">MA.AU168</strain>
    </source>
</reference>
<dbReference type="Pfam" id="PF04754">
    <property type="entry name" value="Transposase_31"/>
    <property type="match status" value="1"/>
</dbReference>
<feature type="non-terminal residue" evidence="3">
    <location>
        <position position="1"/>
    </location>
</feature>
<dbReference type="AlphaFoldDB" id="A0A763SXY6"/>
<accession>A0A763SXY6</accession>
<dbReference type="GO" id="GO:1990238">
    <property type="term" value="F:double-stranded DNA endonuclease activity"/>
    <property type="evidence" value="ECO:0007669"/>
    <property type="project" value="TreeGrafter"/>
</dbReference>
<proteinExistence type="inferred from homology"/>
<feature type="non-terminal residue" evidence="3">
    <location>
        <position position="225"/>
    </location>
</feature>
<evidence type="ECO:0000256" key="1">
    <source>
        <dbReference type="ARBA" id="ARBA00009787"/>
    </source>
</evidence>
<evidence type="ECO:0000313" key="3">
    <source>
        <dbReference type="EMBL" id="HAG4529258.1"/>
    </source>
</evidence>
<dbReference type="InterPro" id="IPR010106">
    <property type="entry name" value="RpnA"/>
</dbReference>
<reference evidence="3" key="2">
    <citation type="submission" date="2020-02" db="EMBL/GenBank/DDBJ databases">
        <authorList>
            <consortium name="NCBI Pathogen Detection Project"/>
        </authorList>
    </citation>
    <scope>NUCLEOTIDE SEQUENCE</scope>
    <source>
        <strain evidence="3">MA.AU168</strain>
    </source>
</reference>
<feature type="domain" description="Transposase (putative) YhgA-like" evidence="2">
    <location>
        <begin position="1"/>
        <end position="175"/>
    </location>
</feature>
<comment type="similarity">
    <text evidence="1">Belongs to the Rpn/YhgA-like nuclease family.</text>
</comment>
<dbReference type="PANTHER" id="PTHR34611">
    <property type="match status" value="1"/>
</dbReference>
<protein>
    <submittedName>
        <fullName evidence="3">Rpn family recombination-promoting nuclease/putative transposase</fullName>
    </submittedName>
</protein>
<name>A0A763SXY6_SALER</name>
<dbReference type="GO" id="GO:0006310">
    <property type="term" value="P:DNA recombination"/>
    <property type="evidence" value="ECO:0007669"/>
    <property type="project" value="TreeGrafter"/>
</dbReference>
<dbReference type="EMBL" id="DAAYJT010000057">
    <property type="protein sequence ID" value="HAG4529258.1"/>
    <property type="molecule type" value="Genomic_DNA"/>
</dbReference>
<dbReference type="NCBIfam" id="TIGR01784">
    <property type="entry name" value="T_den_put_tspse"/>
    <property type="match status" value="1"/>
</dbReference>
<dbReference type="InterPro" id="IPR051699">
    <property type="entry name" value="Rpn/YhgA-like_nuclease"/>
</dbReference>
<organism evidence="3">
    <name type="scientific">Salmonella enterica</name>
    <name type="common">Salmonella choleraesuis</name>
    <dbReference type="NCBI Taxonomy" id="28901"/>
    <lineage>
        <taxon>Bacteria</taxon>
        <taxon>Pseudomonadati</taxon>
        <taxon>Pseudomonadota</taxon>
        <taxon>Gammaproteobacteria</taxon>
        <taxon>Enterobacterales</taxon>
        <taxon>Enterobacteriaceae</taxon>
        <taxon>Salmonella</taxon>
    </lineage>
</organism>
<evidence type="ECO:0000259" key="2">
    <source>
        <dbReference type="Pfam" id="PF04754"/>
    </source>
</evidence>
<comment type="caution">
    <text evidence="3">The sequence shown here is derived from an EMBL/GenBank/DDBJ whole genome shotgun (WGS) entry which is preliminary data.</text>
</comment>
<dbReference type="InterPro" id="IPR006842">
    <property type="entry name" value="Transposase_31"/>
</dbReference>